<dbReference type="InParanoid" id="A0A218YWV0"/>
<dbReference type="EMBL" id="MZNU01000341">
    <property type="protein sequence ID" value="OWO99933.1"/>
    <property type="molecule type" value="Genomic_DNA"/>
</dbReference>
<dbReference type="AlphaFoldDB" id="A0A218YWV0"/>
<gene>
    <name evidence="2" type="ORF">B2J93_8553</name>
</gene>
<reference evidence="2 3" key="1">
    <citation type="submission" date="2017-04" db="EMBL/GenBank/DDBJ databases">
        <title>Draft genome sequence of Marssonina coronaria NL1: causal agent of apple blotch.</title>
        <authorList>
            <person name="Cheng Q."/>
        </authorList>
    </citation>
    <scope>NUCLEOTIDE SEQUENCE [LARGE SCALE GENOMIC DNA]</scope>
    <source>
        <strain evidence="2 3">NL1</strain>
    </source>
</reference>
<proteinExistence type="predicted"/>
<accession>A0A218YWV0</accession>
<name>A0A218YWV0_9HELO</name>
<organism evidence="2 3">
    <name type="scientific">Diplocarpon coronariae</name>
    <dbReference type="NCBI Taxonomy" id="2795749"/>
    <lineage>
        <taxon>Eukaryota</taxon>
        <taxon>Fungi</taxon>
        <taxon>Dikarya</taxon>
        <taxon>Ascomycota</taxon>
        <taxon>Pezizomycotina</taxon>
        <taxon>Leotiomycetes</taxon>
        <taxon>Helotiales</taxon>
        <taxon>Drepanopezizaceae</taxon>
        <taxon>Diplocarpon</taxon>
    </lineage>
</organism>
<evidence type="ECO:0000256" key="1">
    <source>
        <dbReference type="SAM" id="MobiDB-lite"/>
    </source>
</evidence>
<feature type="region of interest" description="Disordered" evidence="1">
    <location>
        <begin position="267"/>
        <end position="289"/>
    </location>
</feature>
<dbReference type="STRING" id="503106.A0A218YWV0"/>
<comment type="caution">
    <text evidence="2">The sequence shown here is derived from an EMBL/GenBank/DDBJ whole genome shotgun (WGS) entry which is preliminary data.</text>
</comment>
<keyword evidence="3" id="KW-1185">Reference proteome</keyword>
<dbReference type="Proteomes" id="UP000242519">
    <property type="component" value="Unassembled WGS sequence"/>
</dbReference>
<sequence>MRGGIGEEMRIPVGSASRRHKGVTMADLSFHGLELGFERKRHPRAIRPSCKDVLPGLQQLDRQKREAYLIKNRQILRQGSMACLSINDVPVAFPSVIRIEDELAAAPAILTVQLRDGETLSPALVELQSGSNIKLVQLDSADGKPLGDPSFKPLDILHDLKSPEGEDLKSLSGTRTSIVPDDAQMRIPPGEALAVKTPHDTTNQAIRVVCFTDHALGEFLEDLMEIRVPGDQMVCLGGTSTALARPLTLLEQPGVNLQPSHWAQINTTKQRPQNHEHTRGHCQRRQGEVNRCTSSKMEWQRQKSQENAVNPAIDAVIEMAELEEVKSQILLIKAKVETSIRHGTDRNRSGSGSCTSKFLGQDKPQWQVLFGGGFVETTGSCLAHGGIGEVQKHPKSLGRGVYRIDEAYPFAATHNHGGKTAARFPAH</sequence>
<dbReference type="OrthoDB" id="2423195at2759"/>
<evidence type="ECO:0000313" key="3">
    <source>
        <dbReference type="Proteomes" id="UP000242519"/>
    </source>
</evidence>
<evidence type="ECO:0000313" key="2">
    <source>
        <dbReference type="EMBL" id="OWO99933.1"/>
    </source>
</evidence>
<protein>
    <submittedName>
        <fullName evidence="2">NFX1-type zinc finger-containing protein</fullName>
    </submittedName>
</protein>